<proteinExistence type="predicted"/>
<dbReference type="EMBL" id="LNQE01001375">
    <property type="protein sequence ID" value="KUG18548.1"/>
    <property type="molecule type" value="Genomic_DNA"/>
</dbReference>
<comment type="caution">
    <text evidence="2">The sequence shown here is derived from an EMBL/GenBank/DDBJ whole genome shotgun (WGS) entry which is preliminary data.</text>
</comment>
<name>A0A0W8FCE5_9ZZZZ</name>
<evidence type="ECO:0000256" key="1">
    <source>
        <dbReference type="SAM" id="MobiDB-lite"/>
    </source>
</evidence>
<protein>
    <submittedName>
        <fullName evidence="2">Uncharacterized protein</fullName>
    </submittedName>
</protein>
<feature type="compositionally biased region" description="Low complexity" evidence="1">
    <location>
        <begin position="127"/>
        <end position="142"/>
    </location>
</feature>
<evidence type="ECO:0000313" key="2">
    <source>
        <dbReference type="EMBL" id="KUG18548.1"/>
    </source>
</evidence>
<sequence>MAKIFSIMVLATMLALIAPAIAQLPSEAVASNREDISAINRSIINQFDPTYVWKNPYALDLSGISPAVFGNIAFAKSPGGVSSALYTESINEFLSRDPDAGKSNITVNAARVGLTTKAAFVGSSVRGSPSAPGSTAASPSAAEMQNETT</sequence>
<reference evidence="2" key="1">
    <citation type="journal article" date="2015" name="Proc. Natl. Acad. Sci. U.S.A.">
        <title>Networks of energetic and metabolic interactions define dynamics in microbial communities.</title>
        <authorList>
            <person name="Embree M."/>
            <person name="Liu J.K."/>
            <person name="Al-Bassam M.M."/>
            <person name="Zengler K."/>
        </authorList>
    </citation>
    <scope>NUCLEOTIDE SEQUENCE</scope>
</reference>
<accession>A0A0W8FCE5</accession>
<feature type="region of interest" description="Disordered" evidence="1">
    <location>
        <begin position="123"/>
        <end position="149"/>
    </location>
</feature>
<gene>
    <name evidence="2" type="ORF">ASZ90_011784</name>
</gene>
<dbReference type="AlphaFoldDB" id="A0A0W8FCE5"/>
<organism evidence="2">
    <name type="scientific">hydrocarbon metagenome</name>
    <dbReference type="NCBI Taxonomy" id="938273"/>
    <lineage>
        <taxon>unclassified sequences</taxon>
        <taxon>metagenomes</taxon>
        <taxon>ecological metagenomes</taxon>
    </lineage>
</organism>